<dbReference type="CDD" id="cd05819">
    <property type="entry name" value="NHL"/>
    <property type="match status" value="1"/>
</dbReference>
<dbReference type="SUPFAM" id="SSF101898">
    <property type="entry name" value="NHL repeat"/>
    <property type="match status" value="1"/>
</dbReference>
<dbReference type="EMBL" id="CP006939">
    <property type="protein sequence ID" value="AHC14787.1"/>
    <property type="molecule type" value="Genomic_DNA"/>
</dbReference>
<dbReference type="STRING" id="1307761.L21SP2_1388"/>
<evidence type="ECO:0000313" key="3">
    <source>
        <dbReference type="EMBL" id="AHC14787.1"/>
    </source>
</evidence>
<feature type="repeat" description="NHL" evidence="2">
    <location>
        <begin position="230"/>
        <end position="273"/>
    </location>
</feature>
<dbReference type="InterPro" id="IPR011990">
    <property type="entry name" value="TPR-like_helical_dom_sf"/>
</dbReference>
<keyword evidence="1" id="KW-0677">Repeat</keyword>
<dbReference type="PROSITE" id="PS51125">
    <property type="entry name" value="NHL"/>
    <property type="match status" value="1"/>
</dbReference>
<accession>V5WG22</accession>
<organism evidence="3 4">
    <name type="scientific">Salinispira pacifica</name>
    <dbReference type="NCBI Taxonomy" id="1307761"/>
    <lineage>
        <taxon>Bacteria</taxon>
        <taxon>Pseudomonadati</taxon>
        <taxon>Spirochaetota</taxon>
        <taxon>Spirochaetia</taxon>
        <taxon>Spirochaetales</taxon>
        <taxon>Spirochaetaceae</taxon>
        <taxon>Salinispira</taxon>
    </lineage>
</organism>
<dbReference type="Gene3D" id="2.120.10.30">
    <property type="entry name" value="TolB, C-terminal domain"/>
    <property type="match status" value="1"/>
</dbReference>
<dbReference type="OrthoDB" id="9792285at2"/>
<proteinExistence type="predicted"/>
<reference evidence="3 4" key="1">
    <citation type="journal article" date="2015" name="Stand. Genomic Sci.">
        <title>Complete genome sequence and description of Salinispira pacifica gen. nov., sp. nov., a novel spirochaete isolated form a hypersaline microbial mat.</title>
        <authorList>
            <person name="Ben Hania W."/>
            <person name="Joseph M."/>
            <person name="Schumann P."/>
            <person name="Bunk B."/>
            <person name="Fiebig A."/>
            <person name="Sproer C."/>
            <person name="Klenk H.P."/>
            <person name="Fardeau M.L."/>
            <person name="Spring S."/>
        </authorList>
    </citation>
    <scope>NUCLEOTIDE SEQUENCE [LARGE SCALE GENOMIC DNA]</scope>
    <source>
        <strain evidence="3 4">L21-RPul-D2</strain>
    </source>
</reference>
<dbReference type="InterPro" id="IPR001258">
    <property type="entry name" value="NHL_repeat"/>
</dbReference>
<dbReference type="PATRIC" id="fig|1307761.3.peg.1381"/>
<dbReference type="PANTHER" id="PTHR24104:SF25">
    <property type="entry name" value="PROTEIN LIN-41"/>
    <property type="match status" value="1"/>
</dbReference>
<name>V5WG22_9SPIO</name>
<dbReference type="SUPFAM" id="SSF48452">
    <property type="entry name" value="TPR-like"/>
    <property type="match status" value="1"/>
</dbReference>
<evidence type="ECO:0000313" key="4">
    <source>
        <dbReference type="Proteomes" id="UP000018680"/>
    </source>
</evidence>
<dbReference type="Gene3D" id="1.25.40.10">
    <property type="entry name" value="Tetratricopeptide repeat domain"/>
    <property type="match status" value="1"/>
</dbReference>
<dbReference type="RefSeq" id="WP_024267710.1">
    <property type="nucleotide sequence ID" value="NC_023035.1"/>
</dbReference>
<dbReference type="HOGENOM" id="CLU_025265_0_0_12"/>
<dbReference type="AlphaFoldDB" id="V5WG22"/>
<dbReference type="GO" id="GO:0008270">
    <property type="term" value="F:zinc ion binding"/>
    <property type="evidence" value="ECO:0007669"/>
    <property type="project" value="UniProtKB-KW"/>
</dbReference>
<evidence type="ECO:0008006" key="5">
    <source>
        <dbReference type="Google" id="ProtNLM"/>
    </source>
</evidence>
<evidence type="ECO:0000256" key="1">
    <source>
        <dbReference type="ARBA" id="ARBA00022737"/>
    </source>
</evidence>
<sequence length="701" mass="78373">MKVLQNFHPAAAGANRRRMLFSILMLLLLGASTLWAQVDFDALNASESFREGVVSFHRGRYNEAILAFQRSLSFVSDDNLTREWLGRALYFSGFEDAALNEWERIESAGEASPSLRAFIDHVRSRQSLAGELGEDRDYLILEEFEADEYQNSMLHPGGIVPDGTGRSYVTSFSGNSIQLLDQSGRILDTLIGGLFPLSGPYDLDLYEDEIYVSNFLSDTISVLDLQGNTVRRFGSTGIGDEQLIGPQYVSIAPEPALYVSDFGNQRIVKYDLEGNLLFHFGAPPAFRSSPSVFQGFARIGGITAVEDGIFAADNRSGSPVLHFFDHSGNILESFPLPRLDEIEDIHAQSPQEIIITSRSAVYRFNSSDLSLRELHQAAENRNAQFISARLDDNDNLLVSDFRNSRVAFLSRLSGLYSGYHVEILRVESSDFPRIYAEVSVRDFTGNPVLGLDTNNFILTEDGLPLDGWDLEYSGSFDTHSSIALIMESSQAREDAEFRERQAEGLDQTLQAISSMDTSPSLRIVSAGLSPVLEYDRGDDPGNIPAILENLGADREWRLDQAIRLAGDRLLLDQSKRELVFIGRGNLPDWAFENIGLNQTLAYLRNNSIRLSFIQISDTPVDPALEYLLEQSGGRRYRLFQPRGLNDMAGDFEARRTGIYLFQSNSLFDADFGRKYLPIEVEVTHFTKSGRDESGYFAPLEF</sequence>
<dbReference type="KEGG" id="slr:L21SP2_1388"/>
<dbReference type="InterPro" id="IPR050952">
    <property type="entry name" value="TRIM-NHL_E3_ligases"/>
</dbReference>
<protein>
    <recommendedName>
        <fullName evidence="5">6-bladed beta-propeller</fullName>
    </recommendedName>
</protein>
<evidence type="ECO:0000256" key="2">
    <source>
        <dbReference type="PROSITE-ProRule" id="PRU00504"/>
    </source>
</evidence>
<dbReference type="PANTHER" id="PTHR24104">
    <property type="entry name" value="E3 UBIQUITIN-PROTEIN LIGASE NHLRC1-RELATED"/>
    <property type="match status" value="1"/>
</dbReference>
<keyword evidence="4" id="KW-1185">Reference proteome</keyword>
<gene>
    <name evidence="3" type="ORF">L21SP2_1388</name>
</gene>
<dbReference type="eggNOG" id="COG3391">
    <property type="taxonomic scope" value="Bacteria"/>
</dbReference>
<dbReference type="InterPro" id="IPR011042">
    <property type="entry name" value="6-blade_b-propeller_TolB-like"/>
</dbReference>
<dbReference type="eggNOG" id="COG0457">
    <property type="taxonomic scope" value="Bacteria"/>
</dbReference>
<dbReference type="Proteomes" id="UP000018680">
    <property type="component" value="Chromosome"/>
</dbReference>